<dbReference type="Gene3D" id="1.10.1040.10">
    <property type="entry name" value="N-(1-d-carboxylethyl)-l-norvaline Dehydrogenase, domain 2"/>
    <property type="match status" value="1"/>
</dbReference>
<dbReference type="eggNOG" id="KOG2304">
    <property type="taxonomic scope" value="Eukaryota"/>
</dbReference>
<dbReference type="SUPFAM" id="SSF48179">
    <property type="entry name" value="6-phosphogluconate dehydrogenase C-terminal domain-like"/>
    <property type="match status" value="1"/>
</dbReference>
<dbReference type="AlphaFoldDB" id="A0A1I7RU06"/>
<protein>
    <recommendedName>
        <fullName evidence="4">3-hydroxyacyl-CoA dehydrogenase</fullName>
        <ecNumber evidence="4">1.1.1.35</ecNumber>
    </recommendedName>
</protein>
<evidence type="ECO:0000256" key="7">
    <source>
        <dbReference type="ARBA" id="ARBA00023128"/>
    </source>
</evidence>
<feature type="transmembrane region" description="Helical" evidence="9">
    <location>
        <begin position="114"/>
        <end position="132"/>
    </location>
</feature>
<evidence type="ECO:0000259" key="11">
    <source>
        <dbReference type="Pfam" id="PF02737"/>
    </source>
</evidence>
<comment type="pathway">
    <text evidence="2">Lipid metabolism.</text>
</comment>
<dbReference type="InterPro" id="IPR036291">
    <property type="entry name" value="NAD(P)-bd_dom_sf"/>
</dbReference>
<dbReference type="SUPFAM" id="SSF51735">
    <property type="entry name" value="NAD(P)-binding Rossmann-fold domains"/>
    <property type="match status" value="1"/>
</dbReference>
<comment type="subcellular location">
    <subcellularLocation>
        <location evidence="1">Mitochondrion matrix</location>
    </subcellularLocation>
</comment>
<dbReference type="InterPro" id="IPR013328">
    <property type="entry name" value="6PGD_dom2"/>
</dbReference>
<dbReference type="PROSITE" id="PS00067">
    <property type="entry name" value="3HCDH"/>
    <property type="match status" value="1"/>
</dbReference>
<keyword evidence="5" id="KW-0560">Oxidoreductase</keyword>
<evidence type="ECO:0000256" key="1">
    <source>
        <dbReference type="ARBA" id="ARBA00004305"/>
    </source>
</evidence>
<evidence type="ECO:0000256" key="5">
    <source>
        <dbReference type="ARBA" id="ARBA00023002"/>
    </source>
</evidence>
<keyword evidence="9" id="KW-1133">Transmembrane helix</keyword>
<reference evidence="13" key="1">
    <citation type="submission" date="2016-11" db="UniProtKB">
        <authorList>
            <consortium name="WormBaseParasite"/>
        </authorList>
    </citation>
    <scope>IDENTIFICATION</scope>
</reference>
<dbReference type="GO" id="GO:0070403">
    <property type="term" value="F:NAD+ binding"/>
    <property type="evidence" value="ECO:0007669"/>
    <property type="project" value="InterPro"/>
</dbReference>
<evidence type="ECO:0000256" key="9">
    <source>
        <dbReference type="SAM" id="Phobius"/>
    </source>
</evidence>
<keyword evidence="6" id="KW-0520">NAD</keyword>
<dbReference type="GO" id="GO:0003857">
    <property type="term" value="F:(3S)-3-hydroxyacyl-CoA dehydrogenase (NAD+) activity"/>
    <property type="evidence" value="ECO:0007669"/>
    <property type="project" value="UniProtKB-EC"/>
</dbReference>
<dbReference type="InterPro" id="IPR006176">
    <property type="entry name" value="3-OHacyl-CoA_DH_NAD-bd"/>
</dbReference>
<dbReference type="Pfam" id="PF00725">
    <property type="entry name" value="3HCDH"/>
    <property type="match status" value="1"/>
</dbReference>
<evidence type="ECO:0000256" key="6">
    <source>
        <dbReference type="ARBA" id="ARBA00023027"/>
    </source>
</evidence>
<feature type="domain" description="3-hydroxyacyl-CoA dehydrogenase NAD binding" evidence="11">
    <location>
        <begin position="147"/>
        <end position="329"/>
    </location>
</feature>
<comment type="catalytic activity">
    <reaction evidence="8">
        <text>a (3S)-3-hydroxyacyl-CoA + NAD(+) = a 3-oxoacyl-CoA + NADH + H(+)</text>
        <dbReference type="Rhea" id="RHEA:22432"/>
        <dbReference type="ChEBI" id="CHEBI:15378"/>
        <dbReference type="ChEBI" id="CHEBI:57318"/>
        <dbReference type="ChEBI" id="CHEBI:57540"/>
        <dbReference type="ChEBI" id="CHEBI:57945"/>
        <dbReference type="ChEBI" id="CHEBI:90726"/>
        <dbReference type="EC" id="1.1.1.35"/>
    </reaction>
</comment>
<feature type="transmembrane region" description="Helical" evidence="9">
    <location>
        <begin position="76"/>
        <end position="99"/>
    </location>
</feature>
<keyword evidence="9" id="KW-0812">Transmembrane</keyword>
<sequence length="433" mass="48840">MRFCGAQCQTYTWLISLINIVIWSSMLLRAFVIPTQFLAEFGFVQVVLLFTTLLGVALNMALLIGNQFEFDDFYRLYFYVGPILSLIHMVCCVIISSLLRVQLKLLHMNPNKEFFFVTFDFMLGVLNLCAFIHTKMTQFKQPSGFQTVTVIGGGFMGAGIAEAFASHGFDTTVYDINQQAIDRCKQQIEKSIEKAYKGRFHNELHNYRTHVYGHLKFSTNLESAVKSADLVVEAIPEDMNMKQDLFAKLEKICPKTTVFTTNTSSLLLKDMSQKMVDKSRLGGLHFFFPVPYSGVVEVMKSIYTSDAIFARLVKAAVELEKYPLKCKDTPAFIVNRINNAMFDQALALVENGIASVEDVDTGLEKAMGYPLGPFKTLDRIGLDTAKRVRDELRRLYPEIGVRPPGIIEKLVAEGKLGLKTGQGFYDYSKKSKL</sequence>
<keyword evidence="9" id="KW-0472">Membrane</keyword>
<dbReference type="GO" id="GO:0005759">
    <property type="term" value="C:mitochondrial matrix"/>
    <property type="evidence" value="ECO:0007669"/>
    <property type="project" value="UniProtKB-SubCell"/>
</dbReference>
<dbReference type="InterPro" id="IPR006180">
    <property type="entry name" value="3-OHacyl-CoA_DH_CS"/>
</dbReference>
<organism evidence="12 13">
    <name type="scientific">Bursaphelenchus xylophilus</name>
    <name type="common">Pinewood nematode worm</name>
    <name type="synonym">Aphelenchoides xylophilus</name>
    <dbReference type="NCBI Taxonomy" id="6326"/>
    <lineage>
        <taxon>Eukaryota</taxon>
        <taxon>Metazoa</taxon>
        <taxon>Ecdysozoa</taxon>
        <taxon>Nematoda</taxon>
        <taxon>Chromadorea</taxon>
        <taxon>Rhabditida</taxon>
        <taxon>Tylenchina</taxon>
        <taxon>Tylenchomorpha</taxon>
        <taxon>Aphelenchoidea</taxon>
        <taxon>Aphelenchoididae</taxon>
        <taxon>Bursaphelenchus</taxon>
    </lineage>
</organism>
<evidence type="ECO:0000256" key="8">
    <source>
        <dbReference type="ARBA" id="ARBA00049556"/>
    </source>
</evidence>
<dbReference type="InterPro" id="IPR006108">
    <property type="entry name" value="3HC_DH_C"/>
</dbReference>
<feature type="domain" description="3-hydroxyacyl-CoA dehydrogenase C-terminal" evidence="10">
    <location>
        <begin position="332"/>
        <end position="427"/>
    </location>
</feature>
<proteinExistence type="inferred from homology"/>
<keyword evidence="7" id="KW-0496">Mitochondrion</keyword>
<dbReference type="EC" id="1.1.1.35" evidence="4"/>
<dbReference type="Gene3D" id="3.40.50.720">
    <property type="entry name" value="NAD(P)-binding Rossmann-like Domain"/>
    <property type="match status" value="1"/>
</dbReference>
<accession>A0A1I7RU06</accession>
<dbReference type="GO" id="GO:0006635">
    <property type="term" value="P:fatty acid beta-oxidation"/>
    <property type="evidence" value="ECO:0007669"/>
    <property type="project" value="TreeGrafter"/>
</dbReference>
<evidence type="ECO:0000256" key="2">
    <source>
        <dbReference type="ARBA" id="ARBA00005189"/>
    </source>
</evidence>
<name>A0A1I7RU06_BURXY</name>
<dbReference type="InterPro" id="IPR008927">
    <property type="entry name" value="6-PGluconate_DH-like_C_sf"/>
</dbReference>
<feature type="transmembrane region" description="Helical" evidence="9">
    <location>
        <begin position="12"/>
        <end position="31"/>
    </location>
</feature>
<evidence type="ECO:0000259" key="10">
    <source>
        <dbReference type="Pfam" id="PF00725"/>
    </source>
</evidence>
<comment type="similarity">
    <text evidence="3">Belongs to the 3-hydroxyacyl-CoA dehydrogenase family.</text>
</comment>
<evidence type="ECO:0000256" key="4">
    <source>
        <dbReference type="ARBA" id="ARBA00013000"/>
    </source>
</evidence>
<evidence type="ECO:0000313" key="12">
    <source>
        <dbReference type="Proteomes" id="UP000095284"/>
    </source>
</evidence>
<dbReference type="Pfam" id="PF02737">
    <property type="entry name" value="3HCDH_N"/>
    <property type="match status" value="1"/>
</dbReference>
<evidence type="ECO:0000313" key="13">
    <source>
        <dbReference type="WBParaSite" id="BXY_0421300.1"/>
    </source>
</evidence>
<dbReference type="InterPro" id="IPR052242">
    <property type="entry name" value="Mito_3-hydroxyacyl-CoA_DH"/>
</dbReference>
<dbReference type="Proteomes" id="UP000095284">
    <property type="component" value="Unplaced"/>
</dbReference>
<dbReference type="PANTHER" id="PTHR43561:SF3">
    <property type="entry name" value="HYDROXYACYL-COENZYME A DEHYDROGENASE, MITOCHONDRIAL"/>
    <property type="match status" value="1"/>
</dbReference>
<dbReference type="WBParaSite" id="BXY_0421300.1">
    <property type="protein sequence ID" value="BXY_0421300.1"/>
    <property type="gene ID" value="BXY_0421300"/>
</dbReference>
<feature type="transmembrane region" description="Helical" evidence="9">
    <location>
        <begin position="43"/>
        <end position="64"/>
    </location>
</feature>
<evidence type="ECO:0000256" key="3">
    <source>
        <dbReference type="ARBA" id="ARBA00009463"/>
    </source>
</evidence>
<dbReference type="PANTHER" id="PTHR43561">
    <property type="match status" value="1"/>
</dbReference>